<dbReference type="Proteomes" id="UP000693970">
    <property type="component" value="Unassembled WGS sequence"/>
</dbReference>
<organism evidence="3 4">
    <name type="scientific">Nitzschia inconspicua</name>
    <dbReference type="NCBI Taxonomy" id="303405"/>
    <lineage>
        <taxon>Eukaryota</taxon>
        <taxon>Sar</taxon>
        <taxon>Stramenopiles</taxon>
        <taxon>Ochrophyta</taxon>
        <taxon>Bacillariophyta</taxon>
        <taxon>Bacillariophyceae</taxon>
        <taxon>Bacillariophycidae</taxon>
        <taxon>Bacillariales</taxon>
        <taxon>Bacillariaceae</taxon>
        <taxon>Nitzschia</taxon>
    </lineage>
</organism>
<evidence type="ECO:0000256" key="1">
    <source>
        <dbReference type="SAM" id="MobiDB-lite"/>
    </source>
</evidence>
<evidence type="ECO:0000313" key="4">
    <source>
        <dbReference type="Proteomes" id="UP000693970"/>
    </source>
</evidence>
<dbReference type="EMBL" id="JAGRRH010000025">
    <property type="protein sequence ID" value="KAG7342071.1"/>
    <property type="molecule type" value="Genomic_DNA"/>
</dbReference>
<dbReference type="InterPro" id="IPR001810">
    <property type="entry name" value="F-box_dom"/>
</dbReference>
<reference evidence="3" key="2">
    <citation type="submission" date="2021-04" db="EMBL/GenBank/DDBJ databases">
        <authorList>
            <person name="Podell S."/>
        </authorList>
    </citation>
    <scope>NUCLEOTIDE SEQUENCE</scope>
    <source>
        <strain evidence="3">Hildebrandi</strain>
    </source>
</reference>
<comment type="caution">
    <text evidence="3">The sequence shown here is derived from an EMBL/GenBank/DDBJ whole genome shotgun (WGS) entry which is preliminary data.</text>
</comment>
<reference evidence="3" key="1">
    <citation type="journal article" date="2021" name="Sci. Rep.">
        <title>Diploid genomic architecture of Nitzschia inconspicua, an elite biomass production diatom.</title>
        <authorList>
            <person name="Oliver A."/>
            <person name="Podell S."/>
            <person name="Pinowska A."/>
            <person name="Traller J.C."/>
            <person name="Smith S.R."/>
            <person name="McClure R."/>
            <person name="Beliaev A."/>
            <person name="Bohutskyi P."/>
            <person name="Hill E.A."/>
            <person name="Rabines A."/>
            <person name="Zheng H."/>
            <person name="Allen L.Z."/>
            <person name="Kuo A."/>
            <person name="Grigoriev I.V."/>
            <person name="Allen A.E."/>
            <person name="Hazlebeck D."/>
            <person name="Allen E.E."/>
        </authorList>
    </citation>
    <scope>NUCLEOTIDE SEQUENCE</scope>
    <source>
        <strain evidence="3">Hildebrandi</strain>
    </source>
</reference>
<dbReference type="Pfam" id="PF12937">
    <property type="entry name" value="F-box-like"/>
    <property type="match status" value="1"/>
</dbReference>
<evidence type="ECO:0000259" key="2">
    <source>
        <dbReference type="PROSITE" id="PS50181"/>
    </source>
</evidence>
<dbReference type="PANTHER" id="PTHR48218">
    <property type="entry name" value="F-BOX DOMAIN CONTAINING PROTEIN"/>
    <property type="match status" value="1"/>
</dbReference>
<gene>
    <name evidence="3" type="ORF">IV203_007163</name>
</gene>
<proteinExistence type="predicted"/>
<dbReference type="OrthoDB" id="46365at2759"/>
<dbReference type="AlphaFoldDB" id="A0A9K3PCY1"/>
<dbReference type="PANTHER" id="PTHR48218:SF3">
    <property type="entry name" value="OS07G0170800 PROTEIN"/>
    <property type="match status" value="1"/>
</dbReference>
<feature type="compositionally biased region" description="Polar residues" evidence="1">
    <location>
        <begin position="156"/>
        <end position="179"/>
    </location>
</feature>
<keyword evidence="4" id="KW-1185">Reference proteome</keyword>
<protein>
    <submittedName>
        <fullName evidence="3">F-box-like protein</fullName>
    </submittedName>
</protein>
<feature type="region of interest" description="Disordered" evidence="1">
    <location>
        <begin position="156"/>
        <end position="183"/>
    </location>
</feature>
<sequence>MKYYYCAQEVEPQLGKLPDDLAIKILSFLDASSLLCQLRLNRSFHRIASDNTLWKSLCRHLWKDKVHVSRQAQALVTSNAMAAYRMAIEDAHTRDYITPEELCYDPETCQYTIWSIRFKEAAGPDWTSSDPWWNHDRCRKIVFLPDGRVRMYVPRSINSTEGNDSHDSTNNPLTPNNENDTADGVGGVALEGMEPADFNVETRHVHPGWELNGQLNEPPNVMTWRFITDPLDLPEGPVGSYIRLKVAGRDVPTYCCRRSPTGNWGFVMESCWGVCASFELPPRPRSTHHRRRRRRLRRAHNGAGNEIYLQVEVDDSSEDDATVSASQVGRMNRGRRDRNDWGGVRNEDLLVTETSFNVTISLQWREAFLYNVGEDTLPEGPNALSEFQRVYENTMAER</sequence>
<dbReference type="PROSITE" id="PS50181">
    <property type="entry name" value="FBOX"/>
    <property type="match status" value="1"/>
</dbReference>
<accession>A0A9K3PCY1</accession>
<feature type="domain" description="F-box" evidence="2">
    <location>
        <begin position="11"/>
        <end position="57"/>
    </location>
</feature>
<name>A0A9K3PCY1_9STRA</name>
<evidence type="ECO:0000313" key="3">
    <source>
        <dbReference type="EMBL" id="KAG7342071.1"/>
    </source>
</evidence>